<dbReference type="PANTHER" id="PTHR10695:SF46">
    <property type="entry name" value="BIFUNCTIONAL COENZYME A SYNTHASE-RELATED"/>
    <property type="match status" value="1"/>
</dbReference>
<dbReference type="GO" id="GO:0004140">
    <property type="term" value="F:dephospho-CoA kinase activity"/>
    <property type="evidence" value="ECO:0007669"/>
    <property type="project" value="TreeGrafter"/>
</dbReference>
<sequence>MVQHHHTLVLSFPSLSSFLSLPSSPHRSTCLDTVYTAAKRARTSLLVVVRTPQNGQSPWRTEQSDDSSSSTSSSPASPPRLPPTSLFVPLERALSLVYSAATRAYLEEDRLLAKLDAVVEEMRGTGICLPSGADERTLERWEWPGETTTPEGGEGVLTTGKGKASSNDVASLPSANLDDGAFTSATGSPAPPLYRTSAMGGTFDHLHMGHKLLLSMACSITSQKLIVGVSDDALLKNKKHRDLLEPLNVRIRNVQSFVALIRPEIQCECVPLQDVYGPTANDPSIQALVVSDETKAGGDTINKLRTSRSLPPLDVWCISLVAHDAQGGSATSQEEKVAVEVASKMGSTGIREWLARKREVEVAAGGA</sequence>
<feature type="region of interest" description="Disordered" evidence="1">
    <location>
        <begin position="144"/>
        <end position="170"/>
    </location>
</feature>
<dbReference type="CDD" id="cd02164">
    <property type="entry name" value="PPAT_CoAS"/>
    <property type="match status" value="1"/>
</dbReference>
<feature type="compositionally biased region" description="Low complexity" evidence="1">
    <location>
        <begin position="144"/>
        <end position="160"/>
    </location>
</feature>
<dbReference type="OrthoDB" id="330671at2759"/>
<gene>
    <name evidence="3" type="ORF">AAT19DRAFT_14849</name>
</gene>
<dbReference type="Gene3D" id="3.40.50.620">
    <property type="entry name" value="HUPs"/>
    <property type="match status" value="1"/>
</dbReference>
<proteinExistence type="predicted"/>
<reference evidence="3 4" key="1">
    <citation type="journal article" date="2018" name="Elife">
        <title>Functional genomics of lipid metabolism in the oleaginous yeast Rhodosporidium toruloides.</title>
        <authorList>
            <person name="Coradetti S.T."/>
            <person name="Pinel D."/>
            <person name="Geiselman G."/>
            <person name="Ito M."/>
            <person name="Mondo S."/>
            <person name="Reilly M.C."/>
            <person name="Cheng Y.F."/>
            <person name="Bauer S."/>
            <person name="Grigoriev I."/>
            <person name="Gladden J.M."/>
            <person name="Simmons B.A."/>
            <person name="Brem R."/>
            <person name="Arkin A.P."/>
            <person name="Skerker J.M."/>
        </authorList>
    </citation>
    <scope>NUCLEOTIDE SEQUENCE [LARGE SCALE GENOMIC DNA]</scope>
    <source>
        <strain evidence="3 4">NBRC 0880</strain>
    </source>
</reference>
<dbReference type="Pfam" id="PF01467">
    <property type="entry name" value="CTP_transf_like"/>
    <property type="match status" value="1"/>
</dbReference>
<dbReference type="GO" id="GO:0015937">
    <property type="term" value="P:coenzyme A biosynthetic process"/>
    <property type="evidence" value="ECO:0007669"/>
    <property type="project" value="TreeGrafter"/>
</dbReference>
<accession>A0A2T0A996</accession>
<feature type="region of interest" description="Disordered" evidence="1">
    <location>
        <begin position="51"/>
        <end position="84"/>
    </location>
</feature>
<dbReference type="InterPro" id="IPR004821">
    <property type="entry name" value="Cyt_trans-like"/>
</dbReference>
<organism evidence="3 4">
    <name type="scientific">Rhodotorula toruloides</name>
    <name type="common">Yeast</name>
    <name type="synonym">Rhodosporidium toruloides</name>
    <dbReference type="NCBI Taxonomy" id="5286"/>
    <lineage>
        <taxon>Eukaryota</taxon>
        <taxon>Fungi</taxon>
        <taxon>Dikarya</taxon>
        <taxon>Basidiomycota</taxon>
        <taxon>Pucciniomycotina</taxon>
        <taxon>Microbotryomycetes</taxon>
        <taxon>Sporidiobolales</taxon>
        <taxon>Sporidiobolaceae</taxon>
        <taxon>Rhodotorula</taxon>
    </lineage>
</organism>
<dbReference type="SUPFAM" id="SSF52374">
    <property type="entry name" value="Nucleotidylyl transferase"/>
    <property type="match status" value="1"/>
</dbReference>
<evidence type="ECO:0000256" key="1">
    <source>
        <dbReference type="SAM" id="MobiDB-lite"/>
    </source>
</evidence>
<comment type="caution">
    <text evidence="3">The sequence shown here is derived from an EMBL/GenBank/DDBJ whole genome shotgun (WGS) entry which is preliminary data.</text>
</comment>
<evidence type="ECO:0000313" key="4">
    <source>
        <dbReference type="Proteomes" id="UP000239560"/>
    </source>
</evidence>
<feature type="domain" description="Cytidyltransferase-like" evidence="2">
    <location>
        <begin position="199"/>
        <end position="296"/>
    </location>
</feature>
<evidence type="ECO:0000313" key="3">
    <source>
        <dbReference type="EMBL" id="PRQ74496.1"/>
    </source>
</evidence>
<dbReference type="NCBIfam" id="TIGR00125">
    <property type="entry name" value="cyt_tran_rel"/>
    <property type="match status" value="1"/>
</dbReference>
<dbReference type="Proteomes" id="UP000239560">
    <property type="component" value="Unassembled WGS sequence"/>
</dbReference>
<dbReference type="InterPro" id="IPR014729">
    <property type="entry name" value="Rossmann-like_a/b/a_fold"/>
</dbReference>
<name>A0A2T0A996_RHOTO</name>
<feature type="compositionally biased region" description="Polar residues" evidence="1">
    <location>
        <begin position="51"/>
        <end position="61"/>
    </location>
</feature>
<dbReference type="PANTHER" id="PTHR10695">
    <property type="entry name" value="DEPHOSPHO-COA KINASE-RELATED"/>
    <property type="match status" value="1"/>
</dbReference>
<dbReference type="EMBL" id="LCTV02000006">
    <property type="protein sequence ID" value="PRQ74496.1"/>
    <property type="molecule type" value="Genomic_DNA"/>
</dbReference>
<feature type="compositionally biased region" description="Low complexity" evidence="1">
    <location>
        <begin position="66"/>
        <end position="75"/>
    </location>
</feature>
<protein>
    <recommendedName>
        <fullName evidence="2">Cytidyltransferase-like domain-containing protein</fullName>
    </recommendedName>
</protein>
<dbReference type="NCBIfam" id="NF001985">
    <property type="entry name" value="PRK00777.1"/>
    <property type="match status" value="1"/>
</dbReference>
<evidence type="ECO:0000259" key="2">
    <source>
        <dbReference type="Pfam" id="PF01467"/>
    </source>
</evidence>
<dbReference type="AlphaFoldDB" id="A0A2T0A996"/>